<name>A0A9P0GJI4_9CUCU</name>
<evidence type="ECO:0000313" key="2">
    <source>
        <dbReference type="Proteomes" id="UP001153636"/>
    </source>
</evidence>
<dbReference type="Proteomes" id="UP001153636">
    <property type="component" value="Chromosome 6"/>
</dbReference>
<reference evidence="1" key="1">
    <citation type="submission" date="2022-01" db="EMBL/GenBank/DDBJ databases">
        <authorList>
            <person name="King R."/>
        </authorList>
    </citation>
    <scope>NUCLEOTIDE SEQUENCE</scope>
</reference>
<keyword evidence="2" id="KW-1185">Reference proteome</keyword>
<proteinExistence type="predicted"/>
<evidence type="ECO:0000313" key="1">
    <source>
        <dbReference type="EMBL" id="CAH1111532.1"/>
    </source>
</evidence>
<organism evidence="1 2">
    <name type="scientific">Psylliodes chrysocephalus</name>
    <dbReference type="NCBI Taxonomy" id="3402493"/>
    <lineage>
        <taxon>Eukaryota</taxon>
        <taxon>Metazoa</taxon>
        <taxon>Ecdysozoa</taxon>
        <taxon>Arthropoda</taxon>
        <taxon>Hexapoda</taxon>
        <taxon>Insecta</taxon>
        <taxon>Pterygota</taxon>
        <taxon>Neoptera</taxon>
        <taxon>Endopterygota</taxon>
        <taxon>Coleoptera</taxon>
        <taxon>Polyphaga</taxon>
        <taxon>Cucujiformia</taxon>
        <taxon>Chrysomeloidea</taxon>
        <taxon>Chrysomelidae</taxon>
        <taxon>Galerucinae</taxon>
        <taxon>Alticini</taxon>
        <taxon>Psylliodes</taxon>
    </lineage>
</organism>
<protein>
    <submittedName>
        <fullName evidence="1">Uncharacterized protein</fullName>
    </submittedName>
</protein>
<gene>
    <name evidence="1" type="ORF">PSYICH_LOCUS12214</name>
</gene>
<dbReference type="EMBL" id="OV651818">
    <property type="protein sequence ID" value="CAH1111532.1"/>
    <property type="molecule type" value="Genomic_DNA"/>
</dbReference>
<dbReference type="AlphaFoldDB" id="A0A9P0GJI4"/>
<sequence>MQKTAAQKSLDKLSSHIWFNPTNDSYLHIGKLFCPSVAAAVTKSSLDTNSTLESFFRILFFRDIPQDELSNGYADFHRKLVNVVQQETPVNVKILLPEVRECSYTKSS</sequence>
<dbReference type="OrthoDB" id="6811079at2759"/>
<accession>A0A9P0GJI4</accession>